<comment type="similarity">
    <text evidence="1">Belongs to the peptidase S28 family.</text>
</comment>
<dbReference type="GO" id="GO:0008239">
    <property type="term" value="F:dipeptidyl-peptidase activity"/>
    <property type="evidence" value="ECO:0007669"/>
    <property type="project" value="TreeGrafter"/>
</dbReference>
<evidence type="ECO:0000256" key="1">
    <source>
        <dbReference type="ARBA" id="ARBA00011079"/>
    </source>
</evidence>
<evidence type="ECO:0000256" key="2">
    <source>
        <dbReference type="ARBA" id="ARBA00022670"/>
    </source>
</evidence>
<keyword evidence="2" id="KW-0645">Protease</keyword>
<keyword evidence="3 7" id="KW-0732">Signal</keyword>
<organism evidence="8 9">
    <name type="scientific">Caenorhabditis angaria</name>
    <dbReference type="NCBI Taxonomy" id="860376"/>
    <lineage>
        <taxon>Eukaryota</taxon>
        <taxon>Metazoa</taxon>
        <taxon>Ecdysozoa</taxon>
        <taxon>Nematoda</taxon>
        <taxon>Chromadorea</taxon>
        <taxon>Rhabditida</taxon>
        <taxon>Rhabditina</taxon>
        <taxon>Rhabditomorpha</taxon>
        <taxon>Rhabditoidea</taxon>
        <taxon>Rhabditidae</taxon>
        <taxon>Peloderinae</taxon>
        <taxon>Caenorhabditis</taxon>
    </lineage>
</organism>
<keyword evidence="6" id="KW-0325">Glycoprotein</keyword>
<keyword evidence="4" id="KW-0378">Hydrolase</keyword>
<gene>
    <name evidence="8" type="ORF">CAMP_LOCUS9974</name>
</gene>
<dbReference type="AlphaFoldDB" id="A0A9P1N1B5"/>
<dbReference type="Proteomes" id="UP001152747">
    <property type="component" value="Unassembled WGS sequence"/>
</dbReference>
<keyword evidence="9" id="KW-1185">Reference proteome</keyword>
<dbReference type="PANTHER" id="PTHR11010:SF38">
    <property type="entry name" value="LYSOSOMAL PRO-X CARBOXYPEPTIDASE"/>
    <property type="match status" value="1"/>
</dbReference>
<evidence type="ECO:0000256" key="6">
    <source>
        <dbReference type="ARBA" id="ARBA00023180"/>
    </source>
</evidence>
<evidence type="ECO:0000256" key="4">
    <source>
        <dbReference type="ARBA" id="ARBA00022801"/>
    </source>
</evidence>
<dbReference type="GO" id="GO:0070008">
    <property type="term" value="F:serine-type exopeptidase activity"/>
    <property type="evidence" value="ECO:0007669"/>
    <property type="project" value="InterPro"/>
</dbReference>
<dbReference type="FunFam" id="1.20.120.980:FF:000007">
    <property type="entry name" value="Predicted protein"/>
    <property type="match status" value="2"/>
</dbReference>
<dbReference type="Gene3D" id="3.40.50.1820">
    <property type="entry name" value="alpha/beta hydrolase"/>
    <property type="match status" value="2"/>
</dbReference>
<dbReference type="OrthoDB" id="2130629at2759"/>
<keyword evidence="5" id="KW-0720">Serine protease</keyword>
<dbReference type="Pfam" id="PF05577">
    <property type="entry name" value="Peptidase_S28"/>
    <property type="match status" value="2"/>
</dbReference>
<dbReference type="PANTHER" id="PTHR11010">
    <property type="entry name" value="PROTEASE S28 PRO-X CARBOXYPEPTIDASE-RELATED"/>
    <property type="match status" value="1"/>
</dbReference>
<reference evidence="8" key="1">
    <citation type="submission" date="2022-11" db="EMBL/GenBank/DDBJ databases">
        <authorList>
            <person name="Kikuchi T."/>
        </authorList>
    </citation>
    <scope>NUCLEOTIDE SEQUENCE</scope>
    <source>
        <strain evidence="8">PS1010</strain>
    </source>
</reference>
<feature type="chain" id="PRO_5040113086" evidence="7">
    <location>
        <begin position="18"/>
        <end position="970"/>
    </location>
</feature>
<dbReference type="GO" id="GO:0006508">
    <property type="term" value="P:proteolysis"/>
    <property type="evidence" value="ECO:0007669"/>
    <property type="project" value="UniProtKB-KW"/>
</dbReference>
<proteinExistence type="inferred from homology"/>
<evidence type="ECO:0000313" key="9">
    <source>
        <dbReference type="Proteomes" id="UP001152747"/>
    </source>
</evidence>
<sequence>MNLEIFLLIFFLDAALGQFFPDPVTFENSQIHRKSSESQYKYREEYVKVPIDHFTYRNDLEFNLRYLINTDSFKKGGPILFYPGNEGKIEKFADNTGFMFDLAPELNAAVVFVEHRYYGKSKPFGNESYSNIENLGYFSSAQALADFAFVVQHLKNGKTIPGADKNTAVIAFGGSYGGLLAAWLRIKYPHIVDGALASSAPSLDFNLKPTDFTKVTTRTFVDAGCNRKAIEKGWNVMDKLAKTKAGRAKLNKIFKLDPKKSLILKKEDVDFLKGYVKGAFIIMAFVDYPYETQFLEKVPGWPVKKACEKVRKVEKSDEKTMEQMYEIANLYFNYTGDKMFHCANHEKCDGGFSSLGDPLGWSWQSCTEEIGQMCPDGPPNDFFWKTCPDTLEKQLEGCLSTFSHLGYKKSMFHPNIVSHNYGLSTMPTATNIIFSNGYLDPWSAHGYSKKNVLKGPIKSIILKTGAHHYDLRGAHKLDTKEQFFRDPVTFENSQIHRKTSESPYKYREEYVKVPVDHFTYRNDLEFNLRYLINTDSFKKGGPILLYTGNEGKIEKFADNTGFMFDLAPELNAAVVFVEHRYYGKSKPFGNESYSNIENLGYFSSAQALADFAFVVQHLKNGKTIPGADKNTAVIAFGGSYGGKLAVWLRIKYPHIVDGVIASSSPSPDFGDSKPTDFYKITSRTFIDSGCDRKAIEKGWRVMDKLAKTETGRAKLNKIFKLDPKKSLILKEEDVDFLKGYVKEAIIIMAFVDYPYETQFLGKVPGWSVKKACEKVRKVEKSDDKTVEQLYEIANLYFNYTGDKHFHCVNRNNCDGGFSSLGDPLGWLFQVCTEVIRELCSDGPPNDIFWKTCPDTFERKREACYSTFSHLGYKKSMFHPNIVTHNYGLSTMPTATNIIFTNGYLDPWSGYGYSKKNVLKGPIKSIILKTGAHHYDLRGAHELDTKEVKQVRIFEKNEIKKWIKEKKIKKN</sequence>
<name>A0A9P1N1B5_9PELO</name>
<feature type="signal peptide" evidence="7">
    <location>
        <begin position="1"/>
        <end position="17"/>
    </location>
</feature>
<dbReference type="InterPro" id="IPR029058">
    <property type="entry name" value="AB_hydrolase_fold"/>
</dbReference>
<evidence type="ECO:0000313" key="8">
    <source>
        <dbReference type="EMBL" id="CAI5447337.1"/>
    </source>
</evidence>
<dbReference type="InterPro" id="IPR008758">
    <property type="entry name" value="Peptidase_S28"/>
</dbReference>
<protein>
    <submittedName>
        <fullName evidence="8">Uncharacterized protein</fullName>
    </submittedName>
</protein>
<dbReference type="Gene3D" id="1.20.120.980">
    <property type="entry name" value="Serine carboxypeptidase S28, SKS domain"/>
    <property type="match status" value="2"/>
</dbReference>
<evidence type="ECO:0000256" key="3">
    <source>
        <dbReference type="ARBA" id="ARBA00022729"/>
    </source>
</evidence>
<comment type="caution">
    <text evidence="8">The sequence shown here is derived from an EMBL/GenBank/DDBJ whole genome shotgun (WGS) entry which is preliminary data.</text>
</comment>
<dbReference type="EMBL" id="CANHGI010000004">
    <property type="protein sequence ID" value="CAI5447337.1"/>
    <property type="molecule type" value="Genomic_DNA"/>
</dbReference>
<dbReference type="InterPro" id="IPR042269">
    <property type="entry name" value="Ser_carbopepase_S28_SKS"/>
</dbReference>
<evidence type="ECO:0000256" key="5">
    <source>
        <dbReference type="ARBA" id="ARBA00022825"/>
    </source>
</evidence>
<accession>A0A9P1N1B5</accession>
<evidence type="ECO:0000256" key="7">
    <source>
        <dbReference type="SAM" id="SignalP"/>
    </source>
</evidence>
<dbReference type="SUPFAM" id="SSF53474">
    <property type="entry name" value="alpha/beta-Hydrolases"/>
    <property type="match status" value="4"/>
</dbReference>